<proteinExistence type="predicted"/>
<evidence type="ECO:0000313" key="4">
    <source>
        <dbReference type="Proteomes" id="UP001280121"/>
    </source>
</evidence>
<evidence type="ECO:0000256" key="1">
    <source>
        <dbReference type="SAM" id="MobiDB-lite"/>
    </source>
</evidence>
<keyword evidence="4" id="KW-1185">Reference proteome</keyword>
<sequence>MAGLHSSSRPINSSSSSSTPLSQVVFNSRLFLLLDHSSASNSRLLHFRPSMAWRFDRPRHPLVPGLRPVPRHASLHHSFLPTQFRFRLRLHRCSGNKVDGGLGFRNLDLFNRALSATQCWRIISQPSSFAAKVLKSIYFPDSSFLDTECKGSSSFLWNSLVWGRGLLERGLRWRIGNGSSVAVYKDCWLPRLVTFKIWSPSILDANATVQSLITPLGVWNSELIHQSFNQDDTLLILSLPLSSFNSTDRLFWHYEKLGAYSVRSGYRSGCSLIQEVGTYGSNSSGLRWNCFWHLKIYAKVKHMLWRGCHNWIPTNAHLSRKGINISYLCPLCFRRIESTMHALWGCPSLKKMCSSCFLLSGIRFTDNLSFLDFLVDFKDRLSVTEFEVSCIIFWRVWCRRNEKVHQVVSLHDDDIVQWASSFISNYR</sequence>
<gene>
    <name evidence="3" type="ORF">Ddye_003001</name>
</gene>
<feature type="region of interest" description="Disordered" evidence="1">
    <location>
        <begin position="1"/>
        <end position="20"/>
    </location>
</feature>
<dbReference type="InterPro" id="IPR026960">
    <property type="entry name" value="RVT-Znf"/>
</dbReference>
<accession>A0AAD9XSL7</accession>
<organism evidence="3 4">
    <name type="scientific">Dipteronia dyeriana</name>
    <dbReference type="NCBI Taxonomy" id="168575"/>
    <lineage>
        <taxon>Eukaryota</taxon>
        <taxon>Viridiplantae</taxon>
        <taxon>Streptophyta</taxon>
        <taxon>Embryophyta</taxon>
        <taxon>Tracheophyta</taxon>
        <taxon>Spermatophyta</taxon>
        <taxon>Magnoliopsida</taxon>
        <taxon>eudicotyledons</taxon>
        <taxon>Gunneridae</taxon>
        <taxon>Pentapetalae</taxon>
        <taxon>rosids</taxon>
        <taxon>malvids</taxon>
        <taxon>Sapindales</taxon>
        <taxon>Sapindaceae</taxon>
        <taxon>Hippocastanoideae</taxon>
        <taxon>Acereae</taxon>
        <taxon>Dipteronia</taxon>
    </lineage>
</organism>
<evidence type="ECO:0000313" key="3">
    <source>
        <dbReference type="EMBL" id="KAK2664427.1"/>
    </source>
</evidence>
<protein>
    <recommendedName>
        <fullName evidence="2">Reverse transcriptase zinc-binding domain-containing protein</fullName>
    </recommendedName>
</protein>
<evidence type="ECO:0000259" key="2">
    <source>
        <dbReference type="Pfam" id="PF13966"/>
    </source>
</evidence>
<dbReference type="Pfam" id="PF13966">
    <property type="entry name" value="zf-RVT"/>
    <property type="match status" value="1"/>
</dbReference>
<dbReference type="AlphaFoldDB" id="A0AAD9XSL7"/>
<comment type="caution">
    <text evidence="3">The sequence shown here is derived from an EMBL/GenBank/DDBJ whole genome shotgun (WGS) entry which is preliminary data.</text>
</comment>
<name>A0AAD9XSL7_9ROSI</name>
<dbReference type="EMBL" id="JANJYI010000001">
    <property type="protein sequence ID" value="KAK2664427.1"/>
    <property type="molecule type" value="Genomic_DNA"/>
</dbReference>
<dbReference type="Proteomes" id="UP001280121">
    <property type="component" value="Unassembled WGS sequence"/>
</dbReference>
<reference evidence="3" key="1">
    <citation type="journal article" date="2023" name="Plant J.">
        <title>Genome sequences and population genomics provide insights into the demographic history, inbreeding, and mutation load of two 'living fossil' tree species of Dipteronia.</title>
        <authorList>
            <person name="Feng Y."/>
            <person name="Comes H.P."/>
            <person name="Chen J."/>
            <person name="Zhu S."/>
            <person name="Lu R."/>
            <person name="Zhang X."/>
            <person name="Li P."/>
            <person name="Qiu J."/>
            <person name="Olsen K.M."/>
            <person name="Qiu Y."/>
        </authorList>
    </citation>
    <scope>NUCLEOTIDE SEQUENCE</scope>
    <source>
        <strain evidence="3">KIB01</strain>
    </source>
</reference>
<feature type="domain" description="Reverse transcriptase zinc-binding" evidence="2">
    <location>
        <begin position="286"/>
        <end position="350"/>
    </location>
</feature>